<accession>A0AAV0U2W2</accession>
<keyword evidence="3" id="KW-1185">Reference proteome</keyword>
<evidence type="ECO:0008006" key="4">
    <source>
        <dbReference type="Google" id="ProtNLM"/>
    </source>
</evidence>
<proteinExistence type="predicted"/>
<dbReference type="Proteomes" id="UP001162031">
    <property type="component" value="Unassembled WGS sequence"/>
</dbReference>
<name>A0AAV0U2W2_HYABA</name>
<gene>
    <name evidence="2" type="ORF">HBR001_LOCUS4692</name>
</gene>
<evidence type="ECO:0000313" key="2">
    <source>
        <dbReference type="EMBL" id="CAI5729943.1"/>
    </source>
</evidence>
<feature type="region of interest" description="Disordered" evidence="1">
    <location>
        <begin position="164"/>
        <end position="191"/>
    </location>
</feature>
<reference evidence="2" key="1">
    <citation type="submission" date="2022-12" db="EMBL/GenBank/DDBJ databases">
        <authorList>
            <person name="Webb A."/>
        </authorList>
    </citation>
    <scope>NUCLEOTIDE SEQUENCE</scope>
    <source>
        <strain evidence="2">Hp1</strain>
    </source>
</reference>
<sequence>MRLPRILLAVQYGPILCSLGDDNKSSATSHDPARTPLNESTTEYIPMLLDGPSAFGAAPSVAKFHESEMNKTMRGVTESEDRTSNQVAELVESSALSLTDLSKQLGFHSPLEELMDAVSLPCWPYIDGPVMWKTKNFWKFARGEDPMDASGIMVGEQPVDASALARDEEPIEASVSAEGKESVDASGSVEEMEPMDASVLASLLQENKDRAPEDGKLEPESIIKTFLLVRNPVDVAKVLMSLRAIKDMKDEADELHRQLLAVYDVVPGVLSHVWMRLGLDPEQLFEVLDLRGKVVKDVATAAFLSEWLRYVGMFKKKHPKALGAMDASKLIFHNERDEDVNAFIKNVAQIGRHENLANVLRILRLVSKGVVREEEKVKMDVLPWQKRLNLHKKALKLGQKGLTDVKPFTNFVQKKGPMDASAFAVLLKRNLGRIKSSSYVKPELVMISLLFVRSPADVAQLLISLHKIADMELIATGFHRLLFQNVENTKMMCEAWLCSGVHPAILFDNLSIDLARSYDGLQRFIIGTWFEYISLFNEMHQGAFTADDAVKLMFPTEGAEMMDAFLERSESFYGNKWLTKLFEGISPVMKGKEAESANAH</sequence>
<organism evidence="2 3">
    <name type="scientific">Hyaloperonospora brassicae</name>
    <name type="common">Brassica downy mildew</name>
    <name type="synonym">Peronospora brassicae</name>
    <dbReference type="NCBI Taxonomy" id="162125"/>
    <lineage>
        <taxon>Eukaryota</taxon>
        <taxon>Sar</taxon>
        <taxon>Stramenopiles</taxon>
        <taxon>Oomycota</taxon>
        <taxon>Peronosporomycetes</taxon>
        <taxon>Peronosporales</taxon>
        <taxon>Peronosporaceae</taxon>
        <taxon>Hyaloperonospora</taxon>
    </lineage>
</organism>
<dbReference type="AlphaFoldDB" id="A0AAV0U2W2"/>
<evidence type="ECO:0000313" key="3">
    <source>
        <dbReference type="Proteomes" id="UP001162031"/>
    </source>
</evidence>
<comment type="caution">
    <text evidence="2">The sequence shown here is derived from an EMBL/GenBank/DDBJ whole genome shotgun (WGS) entry which is preliminary data.</text>
</comment>
<evidence type="ECO:0000256" key="1">
    <source>
        <dbReference type="SAM" id="MobiDB-lite"/>
    </source>
</evidence>
<dbReference type="EMBL" id="CANTFL010001010">
    <property type="protein sequence ID" value="CAI5729943.1"/>
    <property type="molecule type" value="Genomic_DNA"/>
</dbReference>
<protein>
    <recommendedName>
        <fullName evidence="4">RxLR effector candidate protein</fullName>
    </recommendedName>
</protein>